<dbReference type="PANTHER" id="PTHR31302">
    <property type="entry name" value="TRANSMEMBRANE PROTEIN WITH METALLOPHOSPHOESTERASE DOMAIN-RELATED"/>
    <property type="match status" value="1"/>
</dbReference>
<evidence type="ECO:0000259" key="2">
    <source>
        <dbReference type="Pfam" id="PF00149"/>
    </source>
</evidence>
<dbReference type="CDD" id="cd07385">
    <property type="entry name" value="MPP_YkuE_C"/>
    <property type="match status" value="1"/>
</dbReference>
<gene>
    <name evidence="3" type="ORF">ABW02_06280</name>
</gene>
<dbReference type="InterPro" id="IPR029052">
    <property type="entry name" value="Metallo-depent_PP-like"/>
</dbReference>
<organism evidence="3 4">
    <name type="scientific">Niallia circulans</name>
    <name type="common">Bacillus circulans</name>
    <dbReference type="NCBI Taxonomy" id="1397"/>
    <lineage>
        <taxon>Bacteria</taxon>
        <taxon>Bacillati</taxon>
        <taxon>Bacillota</taxon>
        <taxon>Bacilli</taxon>
        <taxon>Bacillales</taxon>
        <taxon>Bacillaceae</taxon>
        <taxon>Niallia</taxon>
    </lineage>
</organism>
<feature type="transmembrane region" description="Helical" evidence="1">
    <location>
        <begin position="73"/>
        <end position="95"/>
    </location>
</feature>
<protein>
    <submittedName>
        <fullName evidence="3">Phosphoesterase</fullName>
    </submittedName>
</protein>
<sequence length="370" mass="41938">MKKIKLILTVILVFLLYNLLVFYLGWNGYAWLDSFKLLTYPSIYIGAVILFSYAYIISHFLKSITIFKILGAYWLAIFEYGILLFPLANLGWLILNQFIPSEDATKIVGSAAAAILLFLLIYGTFNAYSPVIRTYKLAVAKKQAKRDSLRIAMASDMHFGTLSGKSHLNRLVTKINGLQPDLILLPGDIIDDDPIPFLKKNMGEQLKVLQAPLGIYGVLGNHEYYGKMIPTFLEEMNRIGIRILMDEKVTIDETIRLIGRKDKTDQKRLSIPSLLESESNHLPIMMMDHQPDELEAAMNDGIDVILSGHTHRGQMAPNHLITKRVFELDWGYKKKKQLHAIVSSGFGFWGPPIRIGSRSEIVYIEITFKG</sequence>
<feature type="transmembrane region" description="Helical" evidence="1">
    <location>
        <begin position="107"/>
        <end position="128"/>
    </location>
</feature>
<keyword evidence="1" id="KW-0472">Membrane</keyword>
<dbReference type="PANTHER" id="PTHR31302:SF0">
    <property type="entry name" value="TRANSMEMBRANE PROTEIN WITH METALLOPHOSPHOESTERASE DOMAIN"/>
    <property type="match status" value="1"/>
</dbReference>
<reference evidence="3 4" key="1">
    <citation type="submission" date="2015-05" db="EMBL/GenBank/DDBJ databases">
        <title>Whole genome sequence and identification of bacterial endophytes from Costus igneus.</title>
        <authorList>
            <person name="Lee Y.P."/>
            <person name="Gan H.M."/>
            <person name="Eng W."/>
            <person name="Wheatley M.S."/>
            <person name="Caraballo A."/>
            <person name="Polter S."/>
            <person name="Savka M.A."/>
            <person name="Hudson A.O."/>
        </authorList>
    </citation>
    <scope>NUCLEOTIDE SEQUENCE [LARGE SCALE GENOMIC DNA]</scope>
    <source>
        <strain evidence="3 4">RIT379</strain>
    </source>
</reference>
<feature type="transmembrane region" description="Helical" evidence="1">
    <location>
        <begin position="7"/>
        <end position="26"/>
    </location>
</feature>
<accession>A0A0J1IMC5</accession>
<evidence type="ECO:0000313" key="4">
    <source>
        <dbReference type="Proteomes" id="UP000036045"/>
    </source>
</evidence>
<dbReference type="Proteomes" id="UP000036045">
    <property type="component" value="Unassembled WGS sequence"/>
</dbReference>
<dbReference type="InterPro" id="IPR004843">
    <property type="entry name" value="Calcineurin-like_PHP"/>
</dbReference>
<keyword evidence="4" id="KW-1185">Reference proteome</keyword>
<dbReference type="Pfam" id="PF00149">
    <property type="entry name" value="Metallophos"/>
    <property type="match status" value="1"/>
</dbReference>
<feature type="domain" description="Calcineurin-like phosphoesterase" evidence="2">
    <location>
        <begin position="149"/>
        <end position="312"/>
    </location>
</feature>
<comment type="caution">
    <text evidence="3">The sequence shown here is derived from an EMBL/GenBank/DDBJ whole genome shotgun (WGS) entry which is preliminary data.</text>
</comment>
<name>A0A0J1IMC5_NIACI</name>
<evidence type="ECO:0000313" key="3">
    <source>
        <dbReference type="EMBL" id="KLV27132.1"/>
    </source>
</evidence>
<evidence type="ECO:0000256" key="1">
    <source>
        <dbReference type="SAM" id="Phobius"/>
    </source>
</evidence>
<dbReference type="GO" id="GO:0016787">
    <property type="term" value="F:hydrolase activity"/>
    <property type="evidence" value="ECO:0007669"/>
    <property type="project" value="InterPro"/>
</dbReference>
<keyword evidence="1" id="KW-1133">Transmembrane helix</keyword>
<dbReference type="RefSeq" id="WP_047941095.1">
    <property type="nucleotide sequence ID" value="NZ_CP053989.1"/>
</dbReference>
<dbReference type="Gene3D" id="3.60.21.10">
    <property type="match status" value="1"/>
</dbReference>
<dbReference type="EMBL" id="LDPH01000004">
    <property type="protein sequence ID" value="KLV27132.1"/>
    <property type="molecule type" value="Genomic_DNA"/>
</dbReference>
<proteinExistence type="predicted"/>
<dbReference type="SUPFAM" id="SSF56300">
    <property type="entry name" value="Metallo-dependent phosphatases"/>
    <property type="match status" value="1"/>
</dbReference>
<dbReference type="InterPro" id="IPR051158">
    <property type="entry name" value="Metallophosphoesterase_sf"/>
</dbReference>
<dbReference type="GeneID" id="56350302"/>
<dbReference type="PATRIC" id="fig|1397.4.peg.3923"/>
<dbReference type="OrthoDB" id="9780884at2"/>
<feature type="transmembrane region" description="Helical" evidence="1">
    <location>
        <begin position="38"/>
        <end position="61"/>
    </location>
</feature>
<dbReference type="AlphaFoldDB" id="A0A0J1IMC5"/>
<keyword evidence="1" id="KW-0812">Transmembrane</keyword>